<evidence type="ECO:0000256" key="6">
    <source>
        <dbReference type="ARBA" id="ARBA00022989"/>
    </source>
</evidence>
<evidence type="ECO:0000256" key="3">
    <source>
        <dbReference type="ARBA" id="ARBA00022676"/>
    </source>
</evidence>
<evidence type="ECO:0000256" key="2">
    <source>
        <dbReference type="ARBA" id="ARBA00022475"/>
    </source>
</evidence>
<feature type="transmembrane region" description="Helical" evidence="8">
    <location>
        <begin position="311"/>
        <end position="329"/>
    </location>
</feature>
<evidence type="ECO:0000313" key="10">
    <source>
        <dbReference type="EMBL" id="QAB15866.1"/>
    </source>
</evidence>
<feature type="transmembrane region" description="Helical" evidence="8">
    <location>
        <begin position="255"/>
        <end position="274"/>
    </location>
</feature>
<accession>A0A410H4P3</accession>
<dbReference type="GO" id="GO:0009103">
    <property type="term" value="P:lipopolysaccharide biosynthetic process"/>
    <property type="evidence" value="ECO:0007669"/>
    <property type="project" value="UniProtKB-ARBA"/>
</dbReference>
<dbReference type="AlphaFoldDB" id="A0A410H4P3"/>
<name>A0A410H4P3_9GAMM</name>
<keyword evidence="3" id="KW-0328">Glycosyltransferase</keyword>
<evidence type="ECO:0000256" key="4">
    <source>
        <dbReference type="ARBA" id="ARBA00022679"/>
    </source>
</evidence>
<dbReference type="PANTHER" id="PTHR33908:SF11">
    <property type="entry name" value="MEMBRANE PROTEIN"/>
    <property type="match status" value="1"/>
</dbReference>
<dbReference type="RefSeq" id="WP_128385208.1">
    <property type="nucleotide sequence ID" value="NZ_CP035033.1"/>
</dbReference>
<protein>
    <submittedName>
        <fullName evidence="10">Glycosyltransferase family 39 protein</fullName>
    </submittedName>
</protein>
<dbReference type="EMBL" id="CP035033">
    <property type="protein sequence ID" value="QAB15866.1"/>
    <property type="molecule type" value="Genomic_DNA"/>
</dbReference>
<dbReference type="GO" id="GO:0016763">
    <property type="term" value="F:pentosyltransferase activity"/>
    <property type="evidence" value="ECO:0007669"/>
    <property type="project" value="TreeGrafter"/>
</dbReference>
<evidence type="ECO:0000259" key="9">
    <source>
        <dbReference type="Pfam" id="PF13231"/>
    </source>
</evidence>
<dbReference type="InterPro" id="IPR050297">
    <property type="entry name" value="LipidA_mod_glycosyltrf_83"/>
</dbReference>
<organism evidence="10 11">
    <name type="scientific">Hydrogenovibrio thermophilus</name>
    <dbReference type="NCBI Taxonomy" id="265883"/>
    <lineage>
        <taxon>Bacteria</taxon>
        <taxon>Pseudomonadati</taxon>
        <taxon>Pseudomonadota</taxon>
        <taxon>Gammaproteobacteria</taxon>
        <taxon>Thiotrichales</taxon>
        <taxon>Piscirickettsiaceae</taxon>
        <taxon>Hydrogenovibrio</taxon>
    </lineage>
</organism>
<dbReference type="KEGG" id="htr:EPV75_09355"/>
<proteinExistence type="predicted"/>
<feature type="transmembrane region" description="Helical" evidence="8">
    <location>
        <begin position="341"/>
        <end position="364"/>
    </location>
</feature>
<keyword evidence="6 8" id="KW-1133">Transmembrane helix</keyword>
<keyword evidence="11" id="KW-1185">Reference proteome</keyword>
<evidence type="ECO:0000256" key="5">
    <source>
        <dbReference type="ARBA" id="ARBA00022692"/>
    </source>
</evidence>
<reference evidence="10 11" key="1">
    <citation type="journal article" date="2018" name="Environ. Microbiol.">
        <title>Genomes of ubiquitous marine and hypersaline Hydrogenovibrio, Thiomicrorhabdus and Thiomicrospira spp. encode a diversity of mechanisms to sustain chemolithoautotrophy in heterogeneous environments.</title>
        <authorList>
            <person name="Scott K.M."/>
            <person name="Williams J."/>
            <person name="Porter C.M.B."/>
            <person name="Russel S."/>
            <person name="Harmer T.L."/>
            <person name="Paul J.H."/>
            <person name="Antonen K.M."/>
            <person name="Bridges M.K."/>
            <person name="Camper G.J."/>
            <person name="Campla C.K."/>
            <person name="Casella L.G."/>
            <person name="Chase E."/>
            <person name="Conrad J.W."/>
            <person name="Cruz M.C."/>
            <person name="Dunlap D.S."/>
            <person name="Duran L."/>
            <person name="Fahsbender E.M."/>
            <person name="Goldsmith D.B."/>
            <person name="Keeley R.F."/>
            <person name="Kondoff M.R."/>
            <person name="Kussy B.I."/>
            <person name="Lane M.K."/>
            <person name="Lawler S."/>
            <person name="Leigh B.A."/>
            <person name="Lewis C."/>
            <person name="Lostal L.M."/>
            <person name="Marking D."/>
            <person name="Mancera P.A."/>
            <person name="McClenthan E.C."/>
            <person name="McIntyre E.A."/>
            <person name="Mine J.A."/>
            <person name="Modi S."/>
            <person name="Moore B.D."/>
            <person name="Morgan W.A."/>
            <person name="Nelson K.M."/>
            <person name="Nguyen K.N."/>
            <person name="Ogburn N."/>
            <person name="Parrino D.G."/>
            <person name="Pedapudi A.D."/>
            <person name="Pelham R.P."/>
            <person name="Preece A.M."/>
            <person name="Rampersad E.A."/>
            <person name="Richardson J.C."/>
            <person name="Rodgers C.M."/>
            <person name="Schaffer B.L."/>
            <person name="Sheridan N.E."/>
            <person name="Solone M.R."/>
            <person name="Staley Z.R."/>
            <person name="Tabuchi M."/>
            <person name="Waide R.J."/>
            <person name="Wanjugi P.W."/>
            <person name="Young S."/>
            <person name="Clum A."/>
            <person name="Daum C."/>
            <person name="Huntemann M."/>
            <person name="Ivanova N."/>
            <person name="Kyrpides N."/>
            <person name="Mikhailova N."/>
            <person name="Palaniappan K."/>
            <person name="Pillay M."/>
            <person name="Reddy T.B.K."/>
            <person name="Shapiro N."/>
            <person name="Stamatis D."/>
            <person name="Varghese N."/>
            <person name="Woyke T."/>
            <person name="Boden R."/>
            <person name="Freyermuth S.K."/>
            <person name="Kerfeld C.A."/>
        </authorList>
    </citation>
    <scope>NUCLEOTIDE SEQUENCE [LARGE SCALE GENOMIC DNA]</scope>
    <source>
        <strain evidence="10 11">JR-2</strain>
    </source>
</reference>
<feature type="domain" description="Glycosyltransferase RgtA/B/C/D-like" evidence="9">
    <location>
        <begin position="58"/>
        <end position="223"/>
    </location>
</feature>
<feature type="transmembrane region" description="Helical" evidence="8">
    <location>
        <begin position="164"/>
        <end position="194"/>
    </location>
</feature>
<evidence type="ECO:0000313" key="11">
    <source>
        <dbReference type="Proteomes" id="UP000285478"/>
    </source>
</evidence>
<feature type="transmembrane region" description="Helical" evidence="8">
    <location>
        <begin position="108"/>
        <end position="131"/>
    </location>
</feature>
<evidence type="ECO:0000256" key="8">
    <source>
        <dbReference type="SAM" id="Phobius"/>
    </source>
</evidence>
<feature type="transmembrane region" description="Helical" evidence="8">
    <location>
        <begin position="78"/>
        <end position="96"/>
    </location>
</feature>
<feature type="transmembrane region" description="Helical" evidence="8">
    <location>
        <begin position="206"/>
        <end position="225"/>
    </location>
</feature>
<evidence type="ECO:0000256" key="1">
    <source>
        <dbReference type="ARBA" id="ARBA00004651"/>
    </source>
</evidence>
<dbReference type="Pfam" id="PF13231">
    <property type="entry name" value="PMT_2"/>
    <property type="match status" value="1"/>
</dbReference>
<dbReference type="InterPro" id="IPR038731">
    <property type="entry name" value="RgtA/B/C-like"/>
</dbReference>
<keyword evidence="7 8" id="KW-0472">Membrane</keyword>
<sequence length="509" mass="58154">MKPMTSAFSPLDRPARAAFWLVLLVSVWHLLLAGQLNLSVDEAHYALYGLKPDWSYFDHPPMVGWLNALMVPFTHSDFGLRILPATLFALANWVLYKLAKRLFPSFNWIGFWTLALVNSAIMFQLLSISMLPDTPLMLAGLMLLWHLLNLREAPLNSGDSLKNWLWIGFWLGVAALSKYTAITLVLSLLLVMLVEKRFYWLKDNGLWLAVALTALMITPVLYWNATHDWISFLYQLNHGQHHDQWDWLRAVNTQLAQLGVYSLALFVIGLWLMVSSWFQAHRENARLLAAFSLPIILLFALNSGYEMSLPHWTQLAWLFISPAVVYWLWRRWQYKTARVFVYVSSAITLAGSLALNSQLAVPWMPFPANGNPVRELHGWPQAVAMAESFQNDQQQPPLFAANWSQASRIAWYAYPQPVYVTDNRFDQFDLWYGNPPAGSEGLLLVPSYEDRPPETARPGHFQHCQPLAVMPALHGDITIVTYHLYLCQGFQPVQYSGWAAQLPLVQATE</sequence>
<gene>
    <name evidence="10" type="ORF">EPV75_09355</name>
</gene>
<keyword evidence="2" id="KW-1003">Cell membrane</keyword>
<feature type="transmembrane region" description="Helical" evidence="8">
    <location>
        <begin position="286"/>
        <end position="305"/>
    </location>
</feature>
<dbReference type="PANTHER" id="PTHR33908">
    <property type="entry name" value="MANNOSYLTRANSFERASE YKCB-RELATED"/>
    <property type="match status" value="1"/>
</dbReference>
<keyword evidence="5 8" id="KW-0812">Transmembrane</keyword>
<comment type="subcellular location">
    <subcellularLocation>
        <location evidence="1">Cell membrane</location>
        <topology evidence="1">Multi-pass membrane protein</topology>
    </subcellularLocation>
</comment>
<dbReference type="Proteomes" id="UP000285478">
    <property type="component" value="Chromosome"/>
</dbReference>
<keyword evidence="4 10" id="KW-0808">Transferase</keyword>
<dbReference type="GO" id="GO:0005886">
    <property type="term" value="C:plasma membrane"/>
    <property type="evidence" value="ECO:0007669"/>
    <property type="project" value="UniProtKB-SubCell"/>
</dbReference>
<evidence type="ECO:0000256" key="7">
    <source>
        <dbReference type="ARBA" id="ARBA00023136"/>
    </source>
</evidence>